<dbReference type="InterPro" id="IPR001633">
    <property type="entry name" value="EAL_dom"/>
</dbReference>
<evidence type="ECO:0000259" key="2">
    <source>
        <dbReference type="PROSITE" id="PS50883"/>
    </source>
</evidence>
<protein>
    <submittedName>
        <fullName evidence="3">EAL domain-containing protein</fullName>
    </submittedName>
</protein>
<feature type="domain" description="EAL" evidence="2">
    <location>
        <begin position="262"/>
        <end position="514"/>
    </location>
</feature>
<dbReference type="CDD" id="cd01948">
    <property type="entry name" value="EAL"/>
    <property type="match status" value="1"/>
</dbReference>
<dbReference type="Proteomes" id="UP000291301">
    <property type="component" value="Unassembled WGS sequence"/>
</dbReference>
<dbReference type="InterPro" id="IPR050706">
    <property type="entry name" value="Cyclic-di-GMP_PDE-like"/>
</dbReference>
<dbReference type="Pfam" id="PF00563">
    <property type="entry name" value="EAL"/>
    <property type="match status" value="1"/>
</dbReference>
<feature type="region of interest" description="Disordered" evidence="1">
    <location>
        <begin position="520"/>
        <end position="539"/>
    </location>
</feature>
<dbReference type="PANTHER" id="PTHR33121">
    <property type="entry name" value="CYCLIC DI-GMP PHOSPHODIESTERASE PDEF"/>
    <property type="match status" value="1"/>
</dbReference>
<accession>A0A4R0PET7</accession>
<evidence type="ECO:0000313" key="3">
    <source>
        <dbReference type="EMBL" id="TCD15293.1"/>
    </source>
</evidence>
<reference evidence="3 4" key="1">
    <citation type="journal article" date="2015" name="Antonie Van Leeuwenhoek">
        <title>Oricola cellulosilytica gen. nov., sp. nov., a cellulose-degrading bacterium of the family Phyllobacteriaceae isolated from surface seashore water, and emended descriptions of Mesorhizobium loti and Phyllobacterium myrsinacearum.</title>
        <authorList>
            <person name="Hameed A."/>
            <person name="Shahina M."/>
            <person name="Lai W.A."/>
            <person name="Lin S.Y."/>
            <person name="Young L.S."/>
            <person name="Liu Y.C."/>
            <person name="Hsu Y.H."/>
            <person name="Young C.C."/>
        </authorList>
    </citation>
    <scope>NUCLEOTIDE SEQUENCE [LARGE SCALE GENOMIC DNA]</scope>
    <source>
        <strain evidence="3 4">KCTC 52183</strain>
    </source>
</reference>
<dbReference type="GO" id="GO:0071111">
    <property type="term" value="F:cyclic-guanylate-specific phosphodiesterase activity"/>
    <property type="evidence" value="ECO:0007669"/>
    <property type="project" value="InterPro"/>
</dbReference>
<sequence>MKVQIASRIRTQLTVVLLALPLAAFFIFASHQAHVRAVEAFNRHTITAMTKAMLRRSEIAIDYAIIELAKLLEAGRLNCDPSSVKSLEQAVFLSGSLKSIIVNSGDRTCNLSSHVDFLKGLNLASGGLRARNPKIFMKGIKLGENSSVTVTWELSSGISATALINTDALVFDILPWEWRSAGKNELTLTSGEVIATYRGAEAPDDLVAFRAASERYPLVASISVPQAVISEPGNTDNPGILSLLVIGSIILGYLVARGVGPGGNPAKAVRTAIHRGEIVPYFQPSYDLRTREITGFEVLARWPQKDGGMIPPATFIPTIEAHGWGDELLSSLIAQTAVLMRDLLDDAAVTFAFNVTSAQICAPDFPDFLSKSLNKSGFPSDRVIVEITERGEITDHGQATTNIAALGQLGVRCAIDDTGTGHNGLAAIQKFGAAILKIDKLFVDTVDRDRRSRALVRTLVSVAAEYGMRTIAEGIETPEQLSALKAAGVDEAQGFYLCRPVEAPQATVEFTRNRALTLRETTREHQSGGSVGSERLKSA</sequence>
<dbReference type="Gene3D" id="3.20.20.450">
    <property type="entry name" value="EAL domain"/>
    <property type="match status" value="1"/>
</dbReference>
<evidence type="ECO:0000313" key="4">
    <source>
        <dbReference type="Proteomes" id="UP000291301"/>
    </source>
</evidence>
<dbReference type="InterPro" id="IPR035919">
    <property type="entry name" value="EAL_sf"/>
</dbReference>
<dbReference type="PANTHER" id="PTHR33121:SF70">
    <property type="entry name" value="SIGNALING PROTEIN YKOW"/>
    <property type="match status" value="1"/>
</dbReference>
<proteinExistence type="predicted"/>
<name>A0A4R0PET7_9HYPH</name>
<dbReference type="OrthoDB" id="9814202at2"/>
<dbReference type="EMBL" id="SJST01000002">
    <property type="protein sequence ID" value="TCD15293.1"/>
    <property type="molecule type" value="Genomic_DNA"/>
</dbReference>
<organism evidence="3 4">
    <name type="scientific">Oricola cellulosilytica</name>
    <dbReference type="NCBI Taxonomy" id="1429082"/>
    <lineage>
        <taxon>Bacteria</taxon>
        <taxon>Pseudomonadati</taxon>
        <taxon>Pseudomonadota</taxon>
        <taxon>Alphaproteobacteria</taxon>
        <taxon>Hyphomicrobiales</taxon>
        <taxon>Ahrensiaceae</taxon>
        <taxon>Oricola</taxon>
    </lineage>
</organism>
<dbReference type="RefSeq" id="WP_131567261.1">
    <property type="nucleotide sequence ID" value="NZ_JAINFK010000004.1"/>
</dbReference>
<gene>
    <name evidence="3" type="ORF">E0D97_07085</name>
</gene>
<dbReference type="PROSITE" id="PS50883">
    <property type="entry name" value="EAL"/>
    <property type="match status" value="1"/>
</dbReference>
<dbReference type="SUPFAM" id="SSF141868">
    <property type="entry name" value="EAL domain-like"/>
    <property type="match status" value="1"/>
</dbReference>
<dbReference type="AlphaFoldDB" id="A0A4R0PET7"/>
<dbReference type="SMART" id="SM00052">
    <property type="entry name" value="EAL"/>
    <property type="match status" value="1"/>
</dbReference>
<keyword evidence="4" id="KW-1185">Reference proteome</keyword>
<evidence type="ECO:0000256" key="1">
    <source>
        <dbReference type="SAM" id="MobiDB-lite"/>
    </source>
</evidence>
<comment type="caution">
    <text evidence="3">The sequence shown here is derived from an EMBL/GenBank/DDBJ whole genome shotgun (WGS) entry which is preliminary data.</text>
</comment>